<keyword evidence="3" id="KW-1133">Transmembrane helix</keyword>
<feature type="domain" description="Cell envelope-related transcriptional attenuator" evidence="4">
    <location>
        <begin position="148"/>
        <end position="305"/>
    </location>
</feature>
<comment type="similarity">
    <text evidence="1">Belongs to the LytR/CpsA/Psr (LCP) family.</text>
</comment>
<proteinExistence type="inferred from homology"/>
<dbReference type="NCBIfam" id="TIGR00350">
    <property type="entry name" value="lytR_cpsA_psr"/>
    <property type="match status" value="1"/>
</dbReference>
<gene>
    <name evidence="5" type="ORF">EDD66_103288</name>
</gene>
<feature type="compositionally biased region" description="Polar residues" evidence="2">
    <location>
        <begin position="404"/>
        <end position="418"/>
    </location>
</feature>
<comment type="caution">
    <text evidence="5">The sequence shown here is derived from an EMBL/GenBank/DDBJ whole genome shotgun (WGS) entry which is preliminary data.</text>
</comment>
<dbReference type="Gene3D" id="3.40.630.190">
    <property type="entry name" value="LCP protein"/>
    <property type="match status" value="1"/>
</dbReference>
<dbReference type="PANTHER" id="PTHR33392">
    <property type="entry name" value="POLYISOPRENYL-TEICHOIC ACID--PEPTIDOGLYCAN TEICHOIC ACID TRANSFERASE TAGU"/>
    <property type="match status" value="1"/>
</dbReference>
<dbReference type="InterPro" id="IPR050922">
    <property type="entry name" value="LytR/CpsA/Psr_CW_biosynth"/>
</dbReference>
<evidence type="ECO:0000313" key="6">
    <source>
        <dbReference type="Proteomes" id="UP000273083"/>
    </source>
</evidence>
<feature type="compositionally biased region" description="Polar residues" evidence="2">
    <location>
        <begin position="19"/>
        <end position="29"/>
    </location>
</feature>
<evidence type="ECO:0000256" key="1">
    <source>
        <dbReference type="ARBA" id="ARBA00006068"/>
    </source>
</evidence>
<evidence type="ECO:0000259" key="4">
    <source>
        <dbReference type="Pfam" id="PF03816"/>
    </source>
</evidence>
<keyword evidence="3" id="KW-0472">Membrane</keyword>
<evidence type="ECO:0000256" key="3">
    <source>
        <dbReference type="SAM" id="Phobius"/>
    </source>
</evidence>
<name>A0A3N1XVZ4_9FIRM</name>
<dbReference type="Pfam" id="PF03816">
    <property type="entry name" value="LytR_cpsA_psr"/>
    <property type="match status" value="1"/>
</dbReference>
<evidence type="ECO:0000313" key="5">
    <source>
        <dbReference type="EMBL" id="ROR29352.1"/>
    </source>
</evidence>
<keyword evidence="6" id="KW-1185">Reference proteome</keyword>
<dbReference type="PANTHER" id="PTHR33392:SF6">
    <property type="entry name" value="POLYISOPRENYL-TEICHOIC ACID--PEPTIDOGLYCAN TEICHOIC ACID TRANSFERASE TAGU"/>
    <property type="match status" value="1"/>
</dbReference>
<feature type="region of interest" description="Disordered" evidence="2">
    <location>
        <begin position="393"/>
        <end position="418"/>
    </location>
</feature>
<feature type="region of interest" description="Disordered" evidence="2">
    <location>
        <begin position="1"/>
        <end position="52"/>
    </location>
</feature>
<dbReference type="OrthoDB" id="27330at2"/>
<accession>A0A3N1XVZ4</accession>
<dbReference type="RefSeq" id="WP_123608792.1">
    <property type="nucleotide sequence ID" value="NZ_RJVG01000003.1"/>
</dbReference>
<reference evidence="5 6" key="1">
    <citation type="submission" date="2018-11" db="EMBL/GenBank/DDBJ databases">
        <title>Genomic Encyclopedia of Type Strains, Phase IV (KMG-IV): sequencing the most valuable type-strain genomes for metagenomic binning, comparative biology and taxonomic classification.</title>
        <authorList>
            <person name="Goeker M."/>
        </authorList>
    </citation>
    <scope>NUCLEOTIDE SEQUENCE [LARGE SCALE GENOMIC DNA]</scope>
    <source>
        <strain evidence="5 6">DSM 26537</strain>
    </source>
</reference>
<organism evidence="5 6">
    <name type="scientific">Mobilisporobacter senegalensis</name>
    <dbReference type="NCBI Taxonomy" id="1329262"/>
    <lineage>
        <taxon>Bacteria</taxon>
        <taxon>Bacillati</taxon>
        <taxon>Bacillota</taxon>
        <taxon>Clostridia</taxon>
        <taxon>Lachnospirales</taxon>
        <taxon>Lachnospiraceae</taxon>
        <taxon>Mobilisporobacter</taxon>
    </lineage>
</organism>
<dbReference type="AlphaFoldDB" id="A0A3N1XVZ4"/>
<feature type="compositionally biased region" description="Acidic residues" evidence="2">
    <location>
        <begin position="98"/>
        <end position="112"/>
    </location>
</feature>
<dbReference type="Proteomes" id="UP000273083">
    <property type="component" value="Unassembled WGS sequence"/>
</dbReference>
<dbReference type="InterPro" id="IPR004474">
    <property type="entry name" value="LytR_CpsA_psr"/>
</dbReference>
<sequence>MDNDKNIESTFDDELMQELSESLAKQISTEMDDDADKSKNNPSDDETSENKKRPKWVKITAITGGALVSVILILFIVVNAFLGRINFTDWGNTKNQEEEFEKGEGNGEEIDPDSVQWGPNGSLRQDKNTVNVLLVGEEAINEGGARGRTDSIMIATMNVKQKAIKLTSLMRDMYVQIPGYSDNKLNAAYHTGGMPLLKETIQLNFDIELDGAVLVDFDGFESIIDKLGGVEITLTDSEARYLNTTNYISNPANRNVKTGTQTLNGNQALGYSRVRYRKASSGEADDFGRTSRQRTVLNAIFEKYKSKNVAELVLLLNDILPLVTTDIPKSDIVGYLGTFVTLGTTKLETLRVPIDNGYTTANIRSMDVLLPNMPANIEALHTFIFGSTNVSSSTPDFEEDDSNVSKSTSKLEFNTANP</sequence>
<keyword evidence="3" id="KW-0812">Transmembrane</keyword>
<feature type="region of interest" description="Disordered" evidence="2">
    <location>
        <begin position="97"/>
        <end position="122"/>
    </location>
</feature>
<feature type="transmembrane region" description="Helical" evidence="3">
    <location>
        <begin position="59"/>
        <end position="82"/>
    </location>
</feature>
<dbReference type="EMBL" id="RJVG01000003">
    <property type="protein sequence ID" value="ROR29352.1"/>
    <property type="molecule type" value="Genomic_DNA"/>
</dbReference>
<evidence type="ECO:0000256" key="2">
    <source>
        <dbReference type="SAM" id="MobiDB-lite"/>
    </source>
</evidence>
<protein>
    <submittedName>
        <fullName evidence="5">LytR family transcriptional attenuator</fullName>
    </submittedName>
</protein>